<reference evidence="1" key="1">
    <citation type="submission" date="2020-06" db="EMBL/GenBank/DDBJ databases">
        <title>Legume-microbial interactions unlock mineral nutrients during tropical forest succession.</title>
        <authorList>
            <person name="Epihov D.Z."/>
        </authorList>
    </citation>
    <scope>NUCLEOTIDE SEQUENCE [LARGE SCALE GENOMIC DNA]</scope>
    <source>
        <strain evidence="1">Pan2503</strain>
    </source>
</reference>
<evidence type="ECO:0000313" key="1">
    <source>
        <dbReference type="EMBL" id="MBA0085278.1"/>
    </source>
</evidence>
<proteinExistence type="predicted"/>
<organism evidence="1 2">
    <name type="scientific">Candidatus Acidiferrum panamense</name>
    <dbReference type="NCBI Taxonomy" id="2741543"/>
    <lineage>
        <taxon>Bacteria</taxon>
        <taxon>Pseudomonadati</taxon>
        <taxon>Acidobacteriota</taxon>
        <taxon>Terriglobia</taxon>
        <taxon>Candidatus Acidiferrales</taxon>
        <taxon>Candidatus Acidiferrum</taxon>
    </lineage>
</organism>
<dbReference type="Proteomes" id="UP000567293">
    <property type="component" value="Unassembled WGS sequence"/>
</dbReference>
<accession>A0A7V8NPW0</accession>
<dbReference type="EMBL" id="JACDQQ010000942">
    <property type="protein sequence ID" value="MBA0085278.1"/>
    <property type="molecule type" value="Genomic_DNA"/>
</dbReference>
<protein>
    <submittedName>
        <fullName evidence="1">Uncharacterized protein</fullName>
    </submittedName>
</protein>
<comment type="caution">
    <text evidence="1">The sequence shown here is derived from an EMBL/GenBank/DDBJ whole genome shotgun (WGS) entry which is preliminary data.</text>
</comment>
<gene>
    <name evidence="1" type="ORF">HRJ53_09795</name>
</gene>
<dbReference type="AlphaFoldDB" id="A0A7V8NPW0"/>
<evidence type="ECO:0000313" key="2">
    <source>
        <dbReference type="Proteomes" id="UP000567293"/>
    </source>
</evidence>
<feature type="non-terminal residue" evidence="1">
    <location>
        <position position="199"/>
    </location>
</feature>
<keyword evidence="2" id="KW-1185">Reference proteome</keyword>
<dbReference type="SUPFAM" id="SSF82171">
    <property type="entry name" value="DPP6 N-terminal domain-like"/>
    <property type="match status" value="1"/>
</dbReference>
<name>A0A7V8NPW0_9BACT</name>
<sequence length="199" mass="22572">MNSFFFLSSSRAQNLDNPLRSIDDEITSFSFGPNDAIAFSAYRRLKTKLYDLEHDDIWIEEPHGKRRRLLEGQKYTRDNQLFSYLADSIRWSPNGRYLLVQLMITTVQDDSGGATNSVQTLLFDDSGHELRIDKGDNFILDSSNAAFLPDNNTIAYLSQAVPTLPLFSIKTTRLSSGSLPSPYEGRTFRDAAWLPGMNF</sequence>